<dbReference type="InterPro" id="IPR029062">
    <property type="entry name" value="Class_I_gatase-like"/>
</dbReference>
<reference evidence="2 3" key="1">
    <citation type="submission" date="2019-11" db="EMBL/GenBank/DDBJ databases">
        <title>Pedobacter sp. HMF7056 Genome sequencing and assembly.</title>
        <authorList>
            <person name="Kang H."/>
            <person name="Kim H."/>
            <person name="Joh K."/>
        </authorList>
    </citation>
    <scope>NUCLEOTIDE SEQUENCE [LARGE SCALE GENOMIC DNA]</scope>
    <source>
        <strain evidence="2 3">HMF7056</strain>
    </source>
</reference>
<gene>
    <name evidence="2" type="ORF">GS398_14165</name>
</gene>
<dbReference type="EMBL" id="WVHS01000003">
    <property type="protein sequence ID" value="MXV16454.1"/>
    <property type="molecule type" value="Genomic_DNA"/>
</dbReference>
<proteinExistence type="predicted"/>
<protein>
    <submittedName>
        <fullName evidence="2">ThuA domain-containing protein</fullName>
    </submittedName>
</protein>
<dbReference type="SUPFAM" id="SSF52317">
    <property type="entry name" value="Class I glutamine amidotransferase-like"/>
    <property type="match status" value="1"/>
</dbReference>
<dbReference type="Gene3D" id="3.40.50.880">
    <property type="match status" value="1"/>
</dbReference>
<evidence type="ECO:0000259" key="1">
    <source>
        <dbReference type="Pfam" id="PF06283"/>
    </source>
</evidence>
<dbReference type="PANTHER" id="PTHR40469:SF2">
    <property type="entry name" value="GALACTOSE-BINDING DOMAIN-LIKE SUPERFAMILY PROTEIN"/>
    <property type="match status" value="1"/>
</dbReference>
<evidence type="ECO:0000313" key="2">
    <source>
        <dbReference type="EMBL" id="MXV16454.1"/>
    </source>
</evidence>
<dbReference type="PANTHER" id="PTHR40469">
    <property type="entry name" value="SECRETED GLYCOSYL HYDROLASE"/>
    <property type="match status" value="1"/>
</dbReference>
<accession>A0A7K1XZL5</accession>
<sequence>MGIKKITSACYAERAGARKRLLFSTIFLLFCSPVFAQSTFKVLAFYSNTVERDHVVFKRDALKYFARLAEKKHFTFDSTTHWSDMNEEKLRDYQVVMWINDFPQNPAQRAVFEKYMESGGGWLGFHVAAYNDRYTKWPWYLAFLGGGVFHMNNWPPLPVQLIVDNRKHPVTHRMPAVYRAPANEWYTWEPSPRLNKDVTVLVTLDPVNYPLGIKDQIRGGDTPVVWTNNKYNMLYMNMGHGSHIFTSDLQNKMFGDAILWLGRKNK</sequence>
<dbReference type="Pfam" id="PF06283">
    <property type="entry name" value="ThuA"/>
    <property type="match status" value="1"/>
</dbReference>
<dbReference type="InterPro" id="IPR029010">
    <property type="entry name" value="ThuA-like"/>
</dbReference>
<name>A0A7K1XZL5_9SPHI</name>
<evidence type="ECO:0000313" key="3">
    <source>
        <dbReference type="Proteomes" id="UP000451233"/>
    </source>
</evidence>
<feature type="domain" description="ThuA-like" evidence="1">
    <location>
        <begin position="44"/>
        <end position="260"/>
    </location>
</feature>
<keyword evidence="3" id="KW-1185">Reference proteome</keyword>
<dbReference type="AlphaFoldDB" id="A0A7K1XZL5"/>
<dbReference type="RefSeq" id="WP_160907448.1">
    <property type="nucleotide sequence ID" value="NZ_WVHS01000003.1"/>
</dbReference>
<organism evidence="2 3">
    <name type="scientific">Hufsiella ginkgonis</name>
    <dbReference type="NCBI Taxonomy" id="2695274"/>
    <lineage>
        <taxon>Bacteria</taxon>
        <taxon>Pseudomonadati</taxon>
        <taxon>Bacteroidota</taxon>
        <taxon>Sphingobacteriia</taxon>
        <taxon>Sphingobacteriales</taxon>
        <taxon>Sphingobacteriaceae</taxon>
        <taxon>Hufsiella</taxon>
    </lineage>
</organism>
<dbReference type="Proteomes" id="UP000451233">
    <property type="component" value="Unassembled WGS sequence"/>
</dbReference>
<comment type="caution">
    <text evidence="2">The sequence shown here is derived from an EMBL/GenBank/DDBJ whole genome shotgun (WGS) entry which is preliminary data.</text>
</comment>